<proteinExistence type="predicted"/>
<protein>
    <submittedName>
        <fullName evidence="2">Uncharacterized protein</fullName>
    </submittedName>
</protein>
<dbReference type="AlphaFoldDB" id="A0A1G2UQS8"/>
<evidence type="ECO:0000256" key="1">
    <source>
        <dbReference type="SAM" id="MobiDB-lite"/>
    </source>
</evidence>
<feature type="region of interest" description="Disordered" evidence="1">
    <location>
        <begin position="45"/>
        <end position="67"/>
    </location>
</feature>
<reference evidence="2 3" key="1">
    <citation type="journal article" date="2016" name="Nat. Commun.">
        <title>Thousands of microbial genomes shed light on interconnected biogeochemical processes in an aquifer system.</title>
        <authorList>
            <person name="Anantharaman K."/>
            <person name="Brown C.T."/>
            <person name="Hug L.A."/>
            <person name="Sharon I."/>
            <person name="Castelle C.J."/>
            <person name="Probst A.J."/>
            <person name="Thomas B.C."/>
            <person name="Singh A."/>
            <person name="Wilkins M.J."/>
            <person name="Karaoz U."/>
            <person name="Brodie E.L."/>
            <person name="Williams K.H."/>
            <person name="Hubbard S.S."/>
            <person name="Banfield J.F."/>
        </authorList>
    </citation>
    <scope>NUCLEOTIDE SEQUENCE [LARGE SCALE GENOMIC DNA]</scope>
</reference>
<accession>A0A1G2UQS8</accession>
<feature type="compositionally biased region" description="Basic and acidic residues" evidence="1">
    <location>
        <begin position="53"/>
        <end position="67"/>
    </location>
</feature>
<gene>
    <name evidence="2" type="ORF">A3G99_03185</name>
</gene>
<evidence type="ECO:0000313" key="2">
    <source>
        <dbReference type="EMBL" id="OHB11738.1"/>
    </source>
</evidence>
<organism evidence="2 3">
    <name type="scientific">Candidatus Zambryskibacteria bacterium RIFCSPLOWO2_12_FULL_39_23</name>
    <dbReference type="NCBI Taxonomy" id="1802776"/>
    <lineage>
        <taxon>Bacteria</taxon>
        <taxon>Candidatus Zambryskiibacteriota</taxon>
    </lineage>
</organism>
<dbReference type="EMBL" id="MHWT01000028">
    <property type="protein sequence ID" value="OHB11738.1"/>
    <property type="molecule type" value="Genomic_DNA"/>
</dbReference>
<name>A0A1G2UQS8_9BACT</name>
<sequence length="67" mass="7673">MPRKVYPKIVPVRDEFFGRLEDGIAAQAGKPEDAETFKQAWEVETAPAPKLQMRMERQEPVDKDGRS</sequence>
<comment type="caution">
    <text evidence="2">The sequence shown here is derived from an EMBL/GenBank/DDBJ whole genome shotgun (WGS) entry which is preliminary data.</text>
</comment>
<dbReference type="Proteomes" id="UP000176558">
    <property type="component" value="Unassembled WGS sequence"/>
</dbReference>
<evidence type="ECO:0000313" key="3">
    <source>
        <dbReference type="Proteomes" id="UP000176558"/>
    </source>
</evidence>